<dbReference type="Proteomes" id="UP000321393">
    <property type="component" value="Unassembled WGS sequence"/>
</dbReference>
<dbReference type="InterPro" id="IPR043502">
    <property type="entry name" value="DNA/RNA_pol_sf"/>
</dbReference>
<reference evidence="4 5" key="1">
    <citation type="submission" date="2019-08" db="EMBL/GenBank/DDBJ databases">
        <title>Draft genome sequences of two oriental melons (Cucumis melo L. var makuwa).</title>
        <authorList>
            <person name="Kwon S.-Y."/>
        </authorList>
    </citation>
    <scope>NUCLEOTIDE SEQUENCE [LARGE SCALE GENOMIC DNA]</scope>
    <source>
        <strain evidence="5">cv. Chang Bougi</strain>
        <strain evidence="4">cv. SW 3</strain>
        <tissue evidence="2">Leaf</tissue>
    </source>
</reference>
<dbReference type="EMBL" id="SSTD01014927">
    <property type="protein sequence ID" value="TYK03534.1"/>
    <property type="molecule type" value="Genomic_DNA"/>
</dbReference>
<dbReference type="SUPFAM" id="SSF56672">
    <property type="entry name" value="DNA/RNA polymerases"/>
    <property type="match status" value="1"/>
</dbReference>
<dbReference type="AlphaFoldDB" id="A0A5A7U7G5"/>
<protein>
    <submittedName>
        <fullName evidence="2">Integrase, catalytic core</fullName>
    </submittedName>
</protein>
<evidence type="ECO:0000313" key="5">
    <source>
        <dbReference type="Proteomes" id="UP000321947"/>
    </source>
</evidence>
<gene>
    <name evidence="3" type="ORF">E5676_scaffold293G00250</name>
    <name evidence="2" type="ORF">E6C27_scaffold88G00380</name>
</gene>
<dbReference type="InterPro" id="IPR013103">
    <property type="entry name" value="RVT_2"/>
</dbReference>
<dbReference type="EMBL" id="SSTE01011873">
    <property type="protein sequence ID" value="KAA0050317.1"/>
    <property type="molecule type" value="Genomic_DNA"/>
</dbReference>
<comment type="caution">
    <text evidence="2">The sequence shown here is derived from an EMBL/GenBank/DDBJ whole genome shotgun (WGS) entry which is preliminary data.</text>
</comment>
<feature type="domain" description="Reverse transcriptase Ty1/copia-type" evidence="1">
    <location>
        <begin position="12"/>
        <end position="112"/>
    </location>
</feature>
<evidence type="ECO:0000259" key="1">
    <source>
        <dbReference type="Pfam" id="PF07727"/>
    </source>
</evidence>
<dbReference type="OrthoDB" id="430476at2759"/>
<accession>A0A5A7U7G5</accession>
<dbReference type="PANTHER" id="PTHR11439:SF470">
    <property type="entry name" value="CYSTEINE-RICH RLK (RECEPTOR-LIKE PROTEIN KINASE) 8"/>
    <property type="match status" value="1"/>
</dbReference>
<evidence type="ECO:0000313" key="4">
    <source>
        <dbReference type="Proteomes" id="UP000321393"/>
    </source>
</evidence>
<organism evidence="2 4">
    <name type="scientific">Cucumis melo var. makuwa</name>
    <name type="common">Oriental melon</name>
    <dbReference type="NCBI Taxonomy" id="1194695"/>
    <lineage>
        <taxon>Eukaryota</taxon>
        <taxon>Viridiplantae</taxon>
        <taxon>Streptophyta</taxon>
        <taxon>Embryophyta</taxon>
        <taxon>Tracheophyta</taxon>
        <taxon>Spermatophyta</taxon>
        <taxon>Magnoliopsida</taxon>
        <taxon>eudicotyledons</taxon>
        <taxon>Gunneridae</taxon>
        <taxon>Pentapetalae</taxon>
        <taxon>rosids</taxon>
        <taxon>fabids</taxon>
        <taxon>Cucurbitales</taxon>
        <taxon>Cucurbitaceae</taxon>
        <taxon>Benincaseae</taxon>
        <taxon>Cucumis</taxon>
    </lineage>
</organism>
<name>A0A5A7U7G5_CUCMM</name>
<evidence type="ECO:0000313" key="2">
    <source>
        <dbReference type="EMBL" id="KAA0050317.1"/>
    </source>
</evidence>
<dbReference type="CDD" id="cd09272">
    <property type="entry name" value="RNase_HI_RT_Ty1"/>
    <property type="match status" value="1"/>
</dbReference>
<sequence>MAEEIETRERTKTWTIVSLPKDHHTIGSKWVYKVKYKPDGTIDRYKARLVAKGYSQQEGIDFSDTFSPVAKISTVKIFLALATSYNWSISQMDINNAFLNGDLFEEVHMTLPLELSPSVINSVKDTLKAHFKLKDLGQAKYFLGLELSRPTAAPMDPNMKLCKPEGEQLSKEDATCYRRLIVYTCLIRGLTPSLKPIPAQPTKNHLDAAHHLLKYLKGSPGQDQSQDFCIFLEDSIISCKSKKQATVSRSSAEVKYRALAAVTNEPIWITQLLTDFKVKTLMATTVFCDNQAAIAIASNPTFHERTKHIEIDCYFVLDKIVGGFLKVLPIKTSLQLADMFTKALPSSTLNKLISKLGMEDIHRPT</sequence>
<dbReference type="Proteomes" id="UP000321947">
    <property type="component" value="Unassembled WGS sequence"/>
</dbReference>
<dbReference type="PANTHER" id="PTHR11439">
    <property type="entry name" value="GAG-POL-RELATED RETROTRANSPOSON"/>
    <property type="match status" value="1"/>
</dbReference>
<evidence type="ECO:0000313" key="3">
    <source>
        <dbReference type="EMBL" id="TYK03534.1"/>
    </source>
</evidence>
<dbReference type="Pfam" id="PF07727">
    <property type="entry name" value="RVT_2"/>
    <property type="match status" value="1"/>
</dbReference>
<proteinExistence type="predicted"/>